<reference evidence="1 2" key="1">
    <citation type="submission" date="2020-08" db="EMBL/GenBank/DDBJ databases">
        <title>Cohnella phylogeny.</title>
        <authorList>
            <person name="Dunlap C."/>
        </authorList>
    </citation>
    <scope>NUCLEOTIDE SEQUENCE [LARGE SCALE GENOMIC DNA]</scope>
    <source>
        <strain evidence="1 2">DSM 25241</strain>
    </source>
</reference>
<name>A0A841SWB7_9BACL</name>
<comment type="caution">
    <text evidence="1">The sequence shown here is derived from an EMBL/GenBank/DDBJ whole genome shotgun (WGS) entry which is preliminary data.</text>
</comment>
<dbReference type="RefSeq" id="WP_185120504.1">
    <property type="nucleotide sequence ID" value="NZ_JACJVQ010000013.1"/>
</dbReference>
<evidence type="ECO:0000313" key="2">
    <source>
        <dbReference type="Proteomes" id="UP000535838"/>
    </source>
</evidence>
<keyword evidence="2" id="KW-1185">Reference proteome</keyword>
<dbReference type="AlphaFoldDB" id="A0A841SWB7"/>
<proteinExistence type="predicted"/>
<accession>A0A841SWB7</accession>
<organism evidence="1 2">
    <name type="scientific">Cohnella thailandensis</name>
    <dbReference type="NCBI Taxonomy" id="557557"/>
    <lineage>
        <taxon>Bacteria</taxon>
        <taxon>Bacillati</taxon>
        <taxon>Bacillota</taxon>
        <taxon>Bacilli</taxon>
        <taxon>Bacillales</taxon>
        <taxon>Paenibacillaceae</taxon>
        <taxon>Cohnella</taxon>
    </lineage>
</organism>
<sequence length="177" mass="20222">MYRRCDKEPDHAAYTKFLIRHQNELNLPYSFPVKLSFIAAPLLYGQALLILEEESYEIAGAAGFVLGTGANEYEDTNVCQIEVAFLREGYRSSTLFARALRVLLESIRVMNPAVETVQFWAPADLDSAKRLYTRWRGLPGSSVRIEGSLALYSVSFEELDRFSRCYRRERITTGYAD</sequence>
<dbReference type="Proteomes" id="UP000535838">
    <property type="component" value="Unassembled WGS sequence"/>
</dbReference>
<dbReference type="EMBL" id="JACJVQ010000013">
    <property type="protein sequence ID" value="MBB6635259.1"/>
    <property type="molecule type" value="Genomic_DNA"/>
</dbReference>
<protein>
    <recommendedName>
        <fullName evidence="3">GNAT family N-acetyltransferase</fullName>
    </recommendedName>
</protein>
<evidence type="ECO:0008006" key="3">
    <source>
        <dbReference type="Google" id="ProtNLM"/>
    </source>
</evidence>
<evidence type="ECO:0000313" key="1">
    <source>
        <dbReference type="EMBL" id="MBB6635259.1"/>
    </source>
</evidence>
<gene>
    <name evidence="1" type="ORF">H7B67_14150</name>
</gene>